<name>A0A8J6HTW7_TENMO</name>
<dbReference type="Proteomes" id="UP000719412">
    <property type="component" value="Unassembled WGS sequence"/>
</dbReference>
<evidence type="ECO:0000313" key="4">
    <source>
        <dbReference type="Proteomes" id="UP000719412"/>
    </source>
</evidence>
<evidence type="ECO:0000313" key="3">
    <source>
        <dbReference type="EMBL" id="KAH0821791.1"/>
    </source>
</evidence>
<evidence type="ECO:0000259" key="2">
    <source>
        <dbReference type="PROSITE" id="PS50192"/>
    </source>
</evidence>
<reference evidence="3" key="2">
    <citation type="submission" date="2021-08" db="EMBL/GenBank/DDBJ databases">
        <authorList>
            <person name="Eriksson T."/>
        </authorList>
    </citation>
    <scope>NUCLEOTIDE SEQUENCE</scope>
    <source>
        <strain evidence="3">Stoneville</strain>
        <tissue evidence="3">Whole head</tissue>
    </source>
</reference>
<protein>
    <recommendedName>
        <fullName evidence="2">t-SNARE coiled-coil homology domain-containing protein</fullName>
    </recommendedName>
</protein>
<feature type="coiled-coil region" evidence="1">
    <location>
        <begin position="46"/>
        <end position="73"/>
    </location>
</feature>
<dbReference type="InterPro" id="IPR000727">
    <property type="entry name" value="T_SNARE_dom"/>
</dbReference>
<comment type="caution">
    <text evidence="3">The sequence shown here is derived from an EMBL/GenBank/DDBJ whole genome shotgun (WGS) entry which is preliminary data.</text>
</comment>
<dbReference type="CDD" id="cd15852">
    <property type="entry name" value="SNARE_Syntaxin8"/>
    <property type="match status" value="1"/>
</dbReference>
<keyword evidence="4" id="KW-1185">Reference proteome</keyword>
<proteinExistence type="predicted"/>
<dbReference type="PROSITE" id="PS50192">
    <property type="entry name" value="T_SNARE"/>
    <property type="match status" value="1"/>
</dbReference>
<dbReference type="Gene3D" id="1.20.5.110">
    <property type="match status" value="1"/>
</dbReference>
<evidence type="ECO:0000256" key="1">
    <source>
        <dbReference type="SAM" id="Coils"/>
    </source>
</evidence>
<dbReference type="AlphaFoldDB" id="A0A8J6HTW7"/>
<dbReference type="InterPro" id="IPR041875">
    <property type="entry name" value="Syntaxin-8_SNARE"/>
</dbReference>
<reference evidence="3" key="1">
    <citation type="journal article" date="2020" name="J Insects Food Feed">
        <title>The yellow mealworm (Tenebrio molitor) genome: a resource for the emerging insects as food and feed industry.</title>
        <authorList>
            <person name="Eriksson T."/>
            <person name="Andere A."/>
            <person name="Kelstrup H."/>
            <person name="Emery V."/>
            <person name="Picard C."/>
        </authorList>
    </citation>
    <scope>NUCLEOTIDE SEQUENCE</scope>
    <source>
        <strain evidence="3">Stoneville</strain>
        <tissue evidence="3">Whole head</tissue>
    </source>
</reference>
<dbReference type="SUPFAM" id="SSF58038">
    <property type="entry name" value="SNARE fusion complex"/>
    <property type="match status" value="1"/>
</dbReference>
<accession>A0A8J6HTW7</accession>
<sequence>MALLNLGEDPWLVEYESCEKLHRDIMEQLMQRQTLTRNTDKYAQLSAKIRLRLKQYNNEVGQLKQKLDITTRSDSITAAESERRTRQLEVLHSKAIQMQKMFEDQMSTKAQEDRNKLMGEAGMSSWGPSNETRIDVSNYSVDQLRSDQRKMLGEQEQGLESLAQIISRQKNIATTISNEVDLHNEILDDLGTHMDTTDSRIRTETQHITVVETKDKTCIYWHLGGGFHYLPGGDAGRRDQDPEQPRVAVARVERGYRELGGAGAPDGFAQNAVVDGSPFNLRADTLGPLQDGES</sequence>
<keyword evidence="1" id="KW-0175">Coiled coil</keyword>
<dbReference type="SMART" id="SM00397">
    <property type="entry name" value="t_SNARE"/>
    <property type="match status" value="1"/>
</dbReference>
<dbReference type="EMBL" id="JABDTM020006108">
    <property type="protein sequence ID" value="KAH0821791.1"/>
    <property type="molecule type" value="Genomic_DNA"/>
</dbReference>
<gene>
    <name evidence="3" type="ORF">GEV33_001000</name>
</gene>
<feature type="domain" description="T-SNARE coiled-coil homology" evidence="2">
    <location>
        <begin position="149"/>
        <end position="211"/>
    </location>
</feature>
<organism evidence="3 4">
    <name type="scientific">Tenebrio molitor</name>
    <name type="common">Yellow mealworm beetle</name>
    <dbReference type="NCBI Taxonomy" id="7067"/>
    <lineage>
        <taxon>Eukaryota</taxon>
        <taxon>Metazoa</taxon>
        <taxon>Ecdysozoa</taxon>
        <taxon>Arthropoda</taxon>
        <taxon>Hexapoda</taxon>
        <taxon>Insecta</taxon>
        <taxon>Pterygota</taxon>
        <taxon>Neoptera</taxon>
        <taxon>Endopterygota</taxon>
        <taxon>Coleoptera</taxon>
        <taxon>Polyphaga</taxon>
        <taxon>Cucujiformia</taxon>
        <taxon>Tenebrionidae</taxon>
        <taxon>Tenebrio</taxon>
    </lineage>
</organism>